<comment type="caution">
    <text evidence="2">The sequence shown here is derived from an EMBL/GenBank/DDBJ whole genome shotgun (WGS) entry which is preliminary data.</text>
</comment>
<feature type="compositionally biased region" description="Basic and acidic residues" evidence="1">
    <location>
        <begin position="78"/>
        <end position="91"/>
    </location>
</feature>
<evidence type="ECO:0000313" key="3">
    <source>
        <dbReference type="Proteomes" id="UP001059596"/>
    </source>
</evidence>
<reference evidence="2" key="1">
    <citation type="journal article" date="2023" name="Genome Biol. Evol.">
        <title>Long-read-based Genome Assembly of Drosophila gunungcola Reveals Fewer Chemosensory Genes in Flower-breeding Species.</title>
        <authorList>
            <person name="Negi A."/>
            <person name="Liao B.Y."/>
            <person name="Yeh S.D."/>
        </authorList>
    </citation>
    <scope>NUCLEOTIDE SEQUENCE</scope>
    <source>
        <strain evidence="2">Sukarami</strain>
    </source>
</reference>
<gene>
    <name evidence="2" type="ORF">M5D96_013583</name>
</gene>
<keyword evidence="3" id="KW-1185">Reference proteome</keyword>
<feature type="region of interest" description="Disordered" evidence="1">
    <location>
        <begin position="15"/>
        <end position="41"/>
    </location>
</feature>
<evidence type="ECO:0000256" key="1">
    <source>
        <dbReference type="SAM" id="MobiDB-lite"/>
    </source>
</evidence>
<evidence type="ECO:0000313" key="2">
    <source>
        <dbReference type="EMBL" id="KAI8033629.1"/>
    </source>
</evidence>
<feature type="region of interest" description="Disordered" evidence="1">
    <location>
        <begin position="78"/>
        <end position="103"/>
    </location>
</feature>
<accession>A0A9P9YBS8</accession>
<sequence length="103" mass="12026">MRTRVPLIQQKLYLQRWEENPSSSSSSRSQQRKIPQWQSPAAATHAFHCRLEWYHFTHNPHANDMEPELEMATKMEMDLKLETKTETETKTGPHHPSTAGERG</sequence>
<protein>
    <submittedName>
        <fullName evidence="2">Uncharacterized protein</fullName>
    </submittedName>
</protein>
<dbReference type="AlphaFoldDB" id="A0A9P9YBS8"/>
<organism evidence="2 3">
    <name type="scientific">Drosophila gunungcola</name>
    <name type="common">fruit fly</name>
    <dbReference type="NCBI Taxonomy" id="103775"/>
    <lineage>
        <taxon>Eukaryota</taxon>
        <taxon>Metazoa</taxon>
        <taxon>Ecdysozoa</taxon>
        <taxon>Arthropoda</taxon>
        <taxon>Hexapoda</taxon>
        <taxon>Insecta</taxon>
        <taxon>Pterygota</taxon>
        <taxon>Neoptera</taxon>
        <taxon>Endopterygota</taxon>
        <taxon>Diptera</taxon>
        <taxon>Brachycera</taxon>
        <taxon>Muscomorpha</taxon>
        <taxon>Ephydroidea</taxon>
        <taxon>Drosophilidae</taxon>
        <taxon>Drosophila</taxon>
        <taxon>Sophophora</taxon>
    </lineage>
</organism>
<dbReference type="Proteomes" id="UP001059596">
    <property type="component" value="Unassembled WGS sequence"/>
</dbReference>
<name>A0A9P9YBS8_9MUSC</name>
<proteinExistence type="predicted"/>
<dbReference type="EMBL" id="JAMKOV010000115">
    <property type="protein sequence ID" value="KAI8033629.1"/>
    <property type="molecule type" value="Genomic_DNA"/>
</dbReference>